<proteinExistence type="predicted"/>
<evidence type="ECO:0008006" key="3">
    <source>
        <dbReference type="Google" id="ProtNLM"/>
    </source>
</evidence>
<accession>A0ABU0TLS2</accession>
<evidence type="ECO:0000313" key="2">
    <source>
        <dbReference type="Proteomes" id="UP001225072"/>
    </source>
</evidence>
<sequence length="182" mass="20350">MKKKFLAALIPMASLMYSQENASGQKSFFGVQAGLFGVNVYNEYSIKENFVLRTDIDFSPSIWGGDLYSKTGFAIAPELKVSPKWYYNLDKRKADSKNTAYNAANYLAAKIGFVPDLFVISNVDGIKVNPMISLVPTWGLRRNFADHFNYELQLGLGIGKILKSGYDIQAVPNLSFKIGYDF</sequence>
<keyword evidence="2" id="KW-1185">Reference proteome</keyword>
<protein>
    <recommendedName>
        <fullName evidence="3">Outer membrane protein beta-barrel domain-containing protein</fullName>
    </recommendedName>
</protein>
<reference evidence="1 2" key="1">
    <citation type="submission" date="2023-07" db="EMBL/GenBank/DDBJ databases">
        <title>Functional and genomic diversity of the sorghum phyllosphere microbiome.</title>
        <authorList>
            <person name="Shade A."/>
        </authorList>
    </citation>
    <scope>NUCLEOTIDE SEQUENCE [LARGE SCALE GENOMIC DNA]</scope>
    <source>
        <strain evidence="1 2">SORGH_AS_1064</strain>
    </source>
</reference>
<dbReference type="EMBL" id="JAUTAL010000001">
    <property type="protein sequence ID" value="MDQ1097987.1"/>
    <property type="molecule type" value="Genomic_DNA"/>
</dbReference>
<dbReference type="Proteomes" id="UP001225072">
    <property type="component" value="Unassembled WGS sequence"/>
</dbReference>
<gene>
    <name evidence="1" type="ORF">QE404_003134</name>
</gene>
<comment type="caution">
    <text evidence="1">The sequence shown here is derived from an EMBL/GenBank/DDBJ whole genome shotgun (WGS) entry which is preliminary data.</text>
</comment>
<evidence type="ECO:0000313" key="1">
    <source>
        <dbReference type="EMBL" id="MDQ1097987.1"/>
    </source>
</evidence>
<organism evidence="1 2">
    <name type="scientific">Chryseobacterium camelliae</name>
    <dbReference type="NCBI Taxonomy" id="1265445"/>
    <lineage>
        <taxon>Bacteria</taxon>
        <taxon>Pseudomonadati</taxon>
        <taxon>Bacteroidota</taxon>
        <taxon>Flavobacteriia</taxon>
        <taxon>Flavobacteriales</taxon>
        <taxon>Weeksellaceae</taxon>
        <taxon>Chryseobacterium group</taxon>
        <taxon>Chryseobacterium</taxon>
    </lineage>
</organism>
<dbReference type="RefSeq" id="WP_307451916.1">
    <property type="nucleotide sequence ID" value="NZ_JAUTAL010000001.1"/>
</dbReference>
<name>A0ABU0TLS2_9FLAO</name>